<proteinExistence type="predicted"/>
<dbReference type="GO" id="GO:0003964">
    <property type="term" value="F:RNA-directed DNA polymerase activity"/>
    <property type="evidence" value="ECO:0007669"/>
    <property type="project" value="UniProtKB-KW"/>
</dbReference>
<keyword evidence="1" id="KW-0695">RNA-directed DNA polymerase</keyword>
<evidence type="ECO:0000313" key="1">
    <source>
        <dbReference type="EMBL" id="RNA23541.1"/>
    </source>
</evidence>
<keyword evidence="1" id="KW-0548">Nucleotidyltransferase</keyword>
<gene>
    <name evidence="1" type="ORF">BpHYR1_030782</name>
</gene>
<comment type="caution">
    <text evidence="1">The sequence shown here is derived from an EMBL/GenBank/DDBJ whole genome shotgun (WGS) entry which is preliminary data.</text>
</comment>
<name>A0A3M7RJ22_BRAPC</name>
<sequence>MSANKCNFICFSRNSRSNPIIKLKLFNEDIPYAKEIKFLGYILDECLTFKPHVEDIKKKCSHILSIIRILSNKSRKLTHSNLMPDRINHPMTPS</sequence>
<protein>
    <submittedName>
        <fullName evidence="1">RNA-directed DNA polymerase from mobile element jockey-like</fullName>
    </submittedName>
</protein>
<dbReference type="EMBL" id="REGN01003264">
    <property type="protein sequence ID" value="RNA23541.1"/>
    <property type="molecule type" value="Genomic_DNA"/>
</dbReference>
<keyword evidence="2" id="KW-1185">Reference proteome</keyword>
<dbReference type="AlphaFoldDB" id="A0A3M7RJ22"/>
<keyword evidence="1" id="KW-0808">Transferase</keyword>
<reference evidence="1 2" key="1">
    <citation type="journal article" date="2018" name="Sci. Rep.">
        <title>Genomic signatures of local adaptation to the degree of environmental predictability in rotifers.</title>
        <authorList>
            <person name="Franch-Gras L."/>
            <person name="Hahn C."/>
            <person name="Garcia-Roger E.M."/>
            <person name="Carmona M.J."/>
            <person name="Serra M."/>
            <person name="Gomez A."/>
        </authorList>
    </citation>
    <scope>NUCLEOTIDE SEQUENCE [LARGE SCALE GENOMIC DNA]</scope>
    <source>
        <strain evidence="1">HYR1</strain>
    </source>
</reference>
<evidence type="ECO:0000313" key="2">
    <source>
        <dbReference type="Proteomes" id="UP000276133"/>
    </source>
</evidence>
<accession>A0A3M7RJ22</accession>
<dbReference type="OrthoDB" id="10050074at2759"/>
<organism evidence="1 2">
    <name type="scientific">Brachionus plicatilis</name>
    <name type="common">Marine rotifer</name>
    <name type="synonym">Brachionus muelleri</name>
    <dbReference type="NCBI Taxonomy" id="10195"/>
    <lineage>
        <taxon>Eukaryota</taxon>
        <taxon>Metazoa</taxon>
        <taxon>Spiralia</taxon>
        <taxon>Gnathifera</taxon>
        <taxon>Rotifera</taxon>
        <taxon>Eurotatoria</taxon>
        <taxon>Monogononta</taxon>
        <taxon>Pseudotrocha</taxon>
        <taxon>Ploima</taxon>
        <taxon>Brachionidae</taxon>
        <taxon>Brachionus</taxon>
    </lineage>
</organism>
<dbReference type="Proteomes" id="UP000276133">
    <property type="component" value="Unassembled WGS sequence"/>
</dbReference>